<sequence length="88" mass="9814">MLGNFTQGGLVFGHTEPDTRIEFDGRAVRVNRSGDFIFGFGRDFPASANLYWTPANGKRQALDLSIKARTYKTQRIDGLPPKMVTPPQ</sequence>
<gene>
    <name evidence="1" type="ORF">METZ01_LOCUS478417</name>
</gene>
<evidence type="ECO:0000313" key="1">
    <source>
        <dbReference type="EMBL" id="SVE25563.1"/>
    </source>
</evidence>
<proteinExistence type="predicted"/>
<feature type="non-terminal residue" evidence="1">
    <location>
        <position position="88"/>
    </location>
</feature>
<name>A0A383C0G1_9ZZZZ</name>
<accession>A0A383C0G1</accession>
<dbReference type="EMBL" id="UINC01204711">
    <property type="protein sequence ID" value="SVE25563.1"/>
    <property type="molecule type" value="Genomic_DNA"/>
</dbReference>
<organism evidence="1">
    <name type="scientific">marine metagenome</name>
    <dbReference type="NCBI Taxonomy" id="408172"/>
    <lineage>
        <taxon>unclassified sequences</taxon>
        <taxon>metagenomes</taxon>
        <taxon>ecological metagenomes</taxon>
    </lineage>
</organism>
<protein>
    <submittedName>
        <fullName evidence="1">Uncharacterized protein</fullName>
    </submittedName>
</protein>
<dbReference type="AlphaFoldDB" id="A0A383C0G1"/>
<reference evidence="1" key="1">
    <citation type="submission" date="2018-05" db="EMBL/GenBank/DDBJ databases">
        <authorList>
            <person name="Lanie J.A."/>
            <person name="Ng W.-L."/>
            <person name="Kazmierczak K.M."/>
            <person name="Andrzejewski T.M."/>
            <person name="Davidsen T.M."/>
            <person name="Wayne K.J."/>
            <person name="Tettelin H."/>
            <person name="Glass J.I."/>
            <person name="Rusch D."/>
            <person name="Podicherti R."/>
            <person name="Tsui H.-C.T."/>
            <person name="Winkler M.E."/>
        </authorList>
    </citation>
    <scope>NUCLEOTIDE SEQUENCE</scope>
</reference>